<reference evidence="2 3" key="1">
    <citation type="submission" date="2016-02" db="EMBL/GenBank/DDBJ databases">
        <title>Genome analysis of coral dinoflagellate symbionts highlights evolutionary adaptations to a symbiotic lifestyle.</title>
        <authorList>
            <person name="Aranda M."/>
            <person name="Li Y."/>
            <person name="Liew Y.J."/>
            <person name="Baumgarten S."/>
            <person name="Simakov O."/>
            <person name="Wilson M."/>
            <person name="Piel J."/>
            <person name="Ashoor H."/>
            <person name="Bougouffa S."/>
            <person name="Bajic V.B."/>
            <person name="Ryu T."/>
            <person name="Ravasi T."/>
            <person name="Bayer T."/>
            <person name="Micklem G."/>
            <person name="Kim H."/>
            <person name="Bhak J."/>
            <person name="Lajeunesse T.C."/>
            <person name="Voolstra C.R."/>
        </authorList>
    </citation>
    <scope>NUCLEOTIDE SEQUENCE [LARGE SCALE GENOMIC DNA]</scope>
    <source>
        <strain evidence="2 3">CCMP2467</strain>
    </source>
</reference>
<dbReference type="PROSITE" id="PS50020">
    <property type="entry name" value="WW_DOMAIN_2"/>
    <property type="match status" value="1"/>
</dbReference>
<dbReference type="PROSITE" id="PS01159">
    <property type="entry name" value="WW_DOMAIN_1"/>
    <property type="match status" value="1"/>
</dbReference>
<proteinExistence type="predicted"/>
<evidence type="ECO:0000256" key="1">
    <source>
        <dbReference type="SAM" id="MobiDB-lite"/>
    </source>
</evidence>
<evidence type="ECO:0000313" key="3">
    <source>
        <dbReference type="Proteomes" id="UP000186817"/>
    </source>
</evidence>
<dbReference type="Proteomes" id="UP000186817">
    <property type="component" value="Unassembled WGS sequence"/>
</dbReference>
<feature type="region of interest" description="Disordered" evidence="1">
    <location>
        <begin position="228"/>
        <end position="310"/>
    </location>
</feature>
<dbReference type="OMA" id="PPHWSEE"/>
<dbReference type="SMART" id="SM00456">
    <property type="entry name" value="WW"/>
    <property type="match status" value="1"/>
</dbReference>
<gene>
    <name evidence="2" type="ORF">AK812_SmicGene25688</name>
</gene>
<name>A0A1Q9DBI2_SYMMI</name>
<dbReference type="SUPFAM" id="SSF51045">
    <property type="entry name" value="WW domain"/>
    <property type="match status" value="1"/>
</dbReference>
<dbReference type="CDD" id="cd00201">
    <property type="entry name" value="WW"/>
    <property type="match status" value="1"/>
</dbReference>
<dbReference type="InterPro" id="IPR036020">
    <property type="entry name" value="WW_dom_sf"/>
</dbReference>
<feature type="compositionally biased region" description="Polar residues" evidence="1">
    <location>
        <begin position="271"/>
        <end position="285"/>
    </location>
</feature>
<protein>
    <submittedName>
        <fullName evidence="2">Uncharacterized protein</fullName>
    </submittedName>
</protein>
<dbReference type="OrthoDB" id="79452at2759"/>
<dbReference type="EMBL" id="LSRX01000619">
    <property type="protein sequence ID" value="OLP92497.1"/>
    <property type="molecule type" value="Genomic_DNA"/>
</dbReference>
<sequence length="310" mass="33968">MLGADDPQSVLSSGLAPLFDWKALSQPCHLDFQQFLDSLCISPLAPPAVLEVARKAAAFPYPPHWSEEIDAASGALYFYHQLRDESSWQHPLTETIQEVLQQVSSFVADQLELDQVACRIEAILTEIQARAAAELQQWVGPLGEPGCEQYYYNSVTGCSVWEDPCERWRYDVHVRYDLLVGFLVTQERSSRATKAMPDLTHTLTSLASSVSSMNSILASSLTAPAHYVGDPGDPEASGARWARPRPRRQGLPLPPKATGTAPRKALFSMPPHQQQYTSQVLQSEQPLSWPSTVAPPPPPVGSPTRGVGLG</sequence>
<dbReference type="InterPro" id="IPR001202">
    <property type="entry name" value="WW_dom"/>
</dbReference>
<keyword evidence="3" id="KW-1185">Reference proteome</keyword>
<organism evidence="2 3">
    <name type="scientific">Symbiodinium microadriaticum</name>
    <name type="common">Dinoflagellate</name>
    <name type="synonym">Zooxanthella microadriatica</name>
    <dbReference type="NCBI Taxonomy" id="2951"/>
    <lineage>
        <taxon>Eukaryota</taxon>
        <taxon>Sar</taxon>
        <taxon>Alveolata</taxon>
        <taxon>Dinophyceae</taxon>
        <taxon>Suessiales</taxon>
        <taxon>Symbiodiniaceae</taxon>
        <taxon>Symbiodinium</taxon>
    </lineage>
</organism>
<comment type="caution">
    <text evidence="2">The sequence shown here is derived from an EMBL/GenBank/DDBJ whole genome shotgun (WGS) entry which is preliminary data.</text>
</comment>
<dbReference type="Gene3D" id="2.20.70.10">
    <property type="match status" value="1"/>
</dbReference>
<dbReference type="AlphaFoldDB" id="A0A1Q9DBI2"/>
<evidence type="ECO:0000313" key="2">
    <source>
        <dbReference type="EMBL" id="OLP92497.1"/>
    </source>
</evidence>
<accession>A0A1Q9DBI2</accession>